<keyword evidence="3" id="KW-1185">Reference proteome</keyword>
<proteinExistence type="predicted"/>
<dbReference type="EMBL" id="FXXQ01000004">
    <property type="protein sequence ID" value="SMX23392.1"/>
    <property type="molecule type" value="Genomic_DNA"/>
</dbReference>
<dbReference type="AlphaFoldDB" id="A0A238IZH2"/>
<dbReference type="OrthoDB" id="7867371at2"/>
<dbReference type="InterPro" id="IPR011576">
    <property type="entry name" value="Pyridox_Oxase_N"/>
</dbReference>
<reference evidence="2 3" key="1">
    <citation type="submission" date="2017-05" db="EMBL/GenBank/DDBJ databases">
        <authorList>
            <person name="Song R."/>
            <person name="Chenine A.L."/>
            <person name="Ruprecht R.M."/>
        </authorList>
    </citation>
    <scope>NUCLEOTIDE SEQUENCE [LARGE SCALE GENOMIC DNA]</scope>
    <source>
        <strain evidence="2 3">CECT 8489</strain>
    </source>
</reference>
<organism evidence="2 3">
    <name type="scientific">Boseongicola aestuarii</name>
    <dbReference type="NCBI Taxonomy" id="1470561"/>
    <lineage>
        <taxon>Bacteria</taxon>
        <taxon>Pseudomonadati</taxon>
        <taxon>Pseudomonadota</taxon>
        <taxon>Alphaproteobacteria</taxon>
        <taxon>Rhodobacterales</taxon>
        <taxon>Paracoccaceae</taxon>
        <taxon>Boseongicola</taxon>
    </lineage>
</organism>
<evidence type="ECO:0000313" key="2">
    <source>
        <dbReference type="EMBL" id="SMX23392.1"/>
    </source>
</evidence>
<dbReference type="InterPro" id="IPR012349">
    <property type="entry name" value="Split_barrel_FMN-bd"/>
</dbReference>
<accession>A0A238IZH2</accession>
<gene>
    <name evidence="2" type="ORF">BOA8489_01499</name>
</gene>
<feature type="domain" description="Pyridoxamine 5'-phosphate oxidase N-terminal" evidence="1">
    <location>
        <begin position="2"/>
        <end position="108"/>
    </location>
</feature>
<dbReference type="PANTHER" id="PTHR40660">
    <property type="entry name" value="5'-PHOSPHATE OXIDASE PUTATIVE DOMAIN-CONTAINING PROTEIN-RELATED"/>
    <property type="match status" value="1"/>
</dbReference>
<protein>
    <submittedName>
        <fullName evidence="2">Pyridoxamine 5'-phosphate oxidase</fullName>
    </submittedName>
</protein>
<evidence type="ECO:0000259" key="1">
    <source>
        <dbReference type="Pfam" id="PF01243"/>
    </source>
</evidence>
<dbReference type="Gene3D" id="2.30.110.10">
    <property type="entry name" value="Electron Transport, Fmn-binding Protein, Chain A"/>
    <property type="match status" value="1"/>
</dbReference>
<evidence type="ECO:0000313" key="3">
    <source>
        <dbReference type="Proteomes" id="UP000201838"/>
    </source>
</evidence>
<dbReference type="PANTHER" id="PTHR40660:SF1">
    <property type="entry name" value="5'-PHOSPHATE OXIDASE PUTATIVE DOMAIN-CONTAINING PROTEIN-RELATED"/>
    <property type="match status" value="1"/>
</dbReference>
<name>A0A238IZH2_9RHOB</name>
<dbReference type="SUPFAM" id="SSF50475">
    <property type="entry name" value="FMN-binding split barrel"/>
    <property type="match status" value="1"/>
</dbReference>
<dbReference type="RefSeq" id="WP_093973382.1">
    <property type="nucleotide sequence ID" value="NZ_FXXQ01000004.1"/>
</dbReference>
<dbReference type="Proteomes" id="UP000201838">
    <property type="component" value="Unassembled WGS sequence"/>
</dbReference>
<sequence>MITDEARRIIREFPLGIVATITADGRPAASPKGTFLVLDDTTIAYGDIRSPGTRRNLQKLPMAEVVFVDTFRRKGVRLSGTTEVVDSEAARFKTLITQWKATWGDLANRITALVLIHVDTVKPLTTPPYDDGATEAEMIAMYRDKYAKMFPGS</sequence>
<dbReference type="Pfam" id="PF01243">
    <property type="entry name" value="PNPOx_N"/>
    <property type="match status" value="1"/>
</dbReference>